<feature type="domain" description="Methyltransferase FkbM" evidence="1">
    <location>
        <begin position="106"/>
        <end position="232"/>
    </location>
</feature>
<evidence type="ECO:0000313" key="2">
    <source>
        <dbReference type="EMBL" id="MEJ8570179.1"/>
    </source>
</evidence>
<gene>
    <name evidence="2" type="ORF">V3328_01735</name>
</gene>
<accession>A0AAW9RAA5</accession>
<dbReference type="AlphaFoldDB" id="A0AAW9RAA5"/>
<dbReference type="RefSeq" id="WP_340327915.1">
    <property type="nucleotide sequence ID" value="NZ_JAZHOF010000001.1"/>
</dbReference>
<dbReference type="Pfam" id="PF05050">
    <property type="entry name" value="Methyltransf_21"/>
    <property type="match status" value="1"/>
</dbReference>
<sequence>MAIGTPAAGRQDDCGYGARRPRPFHVALWRLADSRRIRPLTRARLRTLVGRIAPGPFDVEAESVRLRAYPADNHSDRVAVARGRLPDRDERNAVAPYLENGGTFVDVGANVGVYAIWAARRVGPGGRVLALEPHPETARRLAFNVSANGLGNVAIVRAAAGDGDATARLHDSGGGNVGQSSLIEDVAFRPDRSYEVPVRPLLDIVGESAISSIDVLKIDIEGYEDRALVPFLEAAPDTLLPRAVVVETDVADRWRGDCLAALAARGYEQVAATAANAVLSRTRIQ</sequence>
<dbReference type="GO" id="GO:0008168">
    <property type="term" value="F:methyltransferase activity"/>
    <property type="evidence" value="ECO:0007669"/>
    <property type="project" value="UniProtKB-KW"/>
</dbReference>
<dbReference type="SUPFAM" id="SSF53335">
    <property type="entry name" value="S-adenosyl-L-methionine-dependent methyltransferases"/>
    <property type="match status" value="1"/>
</dbReference>
<reference evidence="2 3" key="1">
    <citation type="submission" date="2024-02" db="EMBL/GenBank/DDBJ databases">
        <title>Genome analysis and characterization of Microbaculum marinisediminis sp. nov., isolated from marine sediment.</title>
        <authorList>
            <person name="Du Z.-J."/>
            <person name="Ye Y.-Q."/>
            <person name="Zhang Z.-R."/>
            <person name="Yuan S.-M."/>
            <person name="Zhang X.-Y."/>
        </authorList>
    </citation>
    <scope>NUCLEOTIDE SEQUENCE [LARGE SCALE GENOMIC DNA]</scope>
    <source>
        <strain evidence="2 3">SDUM1044001</strain>
    </source>
</reference>
<keyword evidence="3" id="KW-1185">Reference proteome</keyword>
<organism evidence="2 3">
    <name type="scientific">Microbaculum marinum</name>
    <dbReference type="NCBI Taxonomy" id="1764581"/>
    <lineage>
        <taxon>Bacteria</taxon>
        <taxon>Pseudomonadati</taxon>
        <taxon>Pseudomonadota</taxon>
        <taxon>Alphaproteobacteria</taxon>
        <taxon>Hyphomicrobiales</taxon>
        <taxon>Tepidamorphaceae</taxon>
        <taxon>Microbaculum</taxon>
    </lineage>
</organism>
<evidence type="ECO:0000313" key="3">
    <source>
        <dbReference type="Proteomes" id="UP001378188"/>
    </source>
</evidence>
<dbReference type="Gene3D" id="3.40.50.150">
    <property type="entry name" value="Vaccinia Virus protein VP39"/>
    <property type="match status" value="1"/>
</dbReference>
<keyword evidence="2" id="KW-0489">Methyltransferase</keyword>
<dbReference type="EMBL" id="JAZHOF010000001">
    <property type="protein sequence ID" value="MEJ8570179.1"/>
    <property type="molecule type" value="Genomic_DNA"/>
</dbReference>
<comment type="caution">
    <text evidence="2">The sequence shown here is derived from an EMBL/GenBank/DDBJ whole genome shotgun (WGS) entry which is preliminary data.</text>
</comment>
<evidence type="ECO:0000259" key="1">
    <source>
        <dbReference type="Pfam" id="PF05050"/>
    </source>
</evidence>
<dbReference type="InterPro" id="IPR052514">
    <property type="entry name" value="SAM-dependent_MTase"/>
</dbReference>
<dbReference type="InterPro" id="IPR006342">
    <property type="entry name" value="FkbM_mtfrase"/>
</dbReference>
<protein>
    <submittedName>
        <fullName evidence="2">FkbM family methyltransferase</fullName>
    </submittedName>
</protein>
<dbReference type="GO" id="GO:0032259">
    <property type="term" value="P:methylation"/>
    <property type="evidence" value="ECO:0007669"/>
    <property type="project" value="UniProtKB-KW"/>
</dbReference>
<dbReference type="InterPro" id="IPR029063">
    <property type="entry name" value="SAM-dependent_MTases_sf"/>
</dbReference>
<dbReference type="PANTHER" id="PTHR34203">
    <property type="entry name" value="METHYLTRANSFERASE, FKBM FAMILY PROTEIN"/>
    <property type="match status" value="1"/>
</dbReference>
<name>A0AAW9RAA5_9HYPH</name>
<keyword evidence="2" id="KW-0808">Transferase</keyword>
<proteinExistence type="predicted"/>
<dbReference type="PANTHER" id="PTHR34203:SF15">
    <property type="entry name" value="SLL1173 PROTEIN"/>
    <property type="match status" value="1"/>
</dbReference>
<dbReference type="NCBIfam" id="TIGR01444">
    <property type="entry name" value="fkbM_fam"/>
    <property type="match status" value="1"/>
</dbReference>
<dbReference type="Proteomes" id="UP001378188">
    <property type="component" value="Unassembled WGS sequence"/>
</dbReference>